<organism evidence="1 2">
    <name type="scientific">Caenimonas aquaedulcis</name>
    <dbReference type="NCBI Taxonomy" id="2793270"/>
    <lineage>
        <taxon>Bacteria</taxon>
        <taxon>Pseudomonadati</taxon>
        <taxon>Pseudomonadota</taxon>
        <taxon>Betaproteobacteria</taxon>
        <taxon>Burkholderiales</taxon>
        <taxon>Comamonadaceae</taxon>
        <taxon>Caenimonas</taxon>
    </lineage>
</organism>
<dbReference type="InterPro" id="IPR021953">
    <property type="entry name" value="DUF3570"/>
</dbReference>
<sequence>MRASPSTSTPARKRRAAAARWAGAGVAATERGRVLAASLLLPGLAAVSAVRAEEPPEQATIALKYGWYRDAQPGWDRVRVHSPQVFLSLPFAGAWAVEGSAVVDSVSGATPRMHTTVSTATPYMSDVRRAADVKVTRYFHRAAISAGIAYSGENDYVSRAQSLEARWSSEDNNRTWTVGLGHSRDRIDASATGGSAIGEHRETHELLLGATQVLTARDLVQVQLTRSLDSGYYSDPYKLFDDRPGARRASIAFFRWNHFVDGPDATLRTSWRHWRDSFGIRASTLSAEWAQPVGAWTFTPGLRWHMQSAASFYFDPVVNASGIPDSLATRIYAGSLTGYRSADQRLAAFGAVTVSLKAAYDFGNGQVMDARVDVLRQAAHYKPGGGSPYLDPMRATFVQLGWSRKF</sequence>
<dbReference type="AlphaFoldDB" id="A0A931H738"/>
<proteinExistence type="predicted"/>
<reference evidence="1" key="1">
    <citation type="submission" date="2020-11" db="EMBL/GenBank/DDBJ databases">
        <title>Bacterial whole genome sequence for Caenimonas sp. DR4.4.</title>
        <authorList>
            <person name="Le V."/>
            <person name="Ko S.-R."/>
            <person name="Ahn C.-Y."/>
            <person name="Oh H.-M."/>
        </authorList>
    </citation>
    <scope>NUCLEOTIDE SEQUENCE</scope>
    <source>
        <strain evidence="1">DR4.4</strain>
    </source>
</reference>
<comment type="caution">
    <text evidence="1">The sequence shown here is derived from an EMBL/GenBank/DDBJ whole genome shotgun (WGS) entry which is preliminary data.</text>
</comment>
<evidence type="ECO:0000313" key="1">
    <source>
        <dbReference type="EMBL" id="MBG9389816.1"/>
    </source>
</evidence>
<accession>A0A931H738</accession>
<keyword evidence="2" id="KW-1185">Reference proteome</keyword>
<dbReference type="SUPFAM" id="SSF56935">
    <property type="entry name" value="Porins"/>
    <property type="match status" value="1"/>
</dbReference>
<dbReference type="Pfam" id="PF12094">
    <property type="entry name" value="DUF3570"/>
    <property type="match status" value="2"/>
</dbReference>
<evidence type="ECO:0000313" key="2">
    <source>
        <dbReference type="Proteomes" id="UP000651050"/>
    </source>
</evidence>
<dbReference type="Proteomes" id="UP000651050">
    <property type="component" value="Unassembled WGS sequence"/>
</dbReference>
<gene>
    <name evidence="1" type="ORF">I5803_17430</name>
</gene>
<name>A0A931H738_9BURK</name>
<protein>
    <submittedName>
        <fullName evidence="1">DUF3570 domain-containing protein</fullName>
    </submittedName>
</protein>
<dbReference type="EMBL" id="JADWYS010000001">
    <property type="protein sequence ID" value="MBG9389816.1"/>
    <property type="molecule type" value="Genomic_DNA"/>
</dbReference>